<gene>
    <name evidence="2" type="ORF">RZ57_07865</name>
</gene>
<keyword evidence="1" id="KW-1133">Transmembrane helix</keyword>
<organism evidence="2 3">
    <name type="scientific">Haemophilus ducreyi</name>
    <dbReference type="NCBI Taxonomy" id="730"/>
    <lineage>
        <taxon>Bacteria</taxon>
        <taxon>Pseudomonadati</taxon>
        <taxon>Pseudomonadota</taxon>
        <taxon>Gammaproteobacteria</taxon>
        <taxon>Pasteurellales</taxon>
        <taxon>Pasteurellaceae</taxon>
        <taxon>Haemophilus</taxon>
    </lineage>
</organism>
<name>A0AAC8UDN3_HAEDC</name>
<keyword evidence="1" id="KW-0472">Membrane</keyword>
<evidence type="ECO:0000256" key="1">
    <source>
        <dbReference type="SAM" id="Phobius"/>
    </source>
</evidence>
<feature type="transmembrane region" description="Helical" evidence="1">
    <location>
        <begin position="58"/>
        <end position="80"/>
    </location>
</feature>
<dbReference type="Pfam" id="PF04224">
    <property type="entry name" value="DUF417"/>
    <property type="match status" value="2"/>
</dbReference>
<keyword evidence="1" id="KW-0812">Transmembrane</keyword>
<reference evidence="2 3" key="1">
    <citation type="journal article" date="2015" name="PLoS Negl. Trop. Dis.">
        <title>Haemophilus ducreyi Cutaneous Ulcer Strains Are Nearly Identical to Class I Genital Ulcer Strains.</title>
        <authorList>
            <person name="Gangaiah D."/>
            <person name="Webb K.M."/>
            <person name="Humphreys T.L."/>
            <person name="Fortney K.R."/>
            <person name="Toh E."/>
            <person name="Tai A."/>
            <person name="Katz S.S."/>
            <person name="Pillay A."/>
            <person name="Chen C.Y."/>
            <person name="Roberts S.A."/>
            <person name="Munson R.S.Jr."/>
            <person name="Spinola S.M."/>
        </authorList>
    </citation>
    <scope>NUCLEOTIDE SEQUENCE [LARGE SCALE GENOMIC DNA]</scope>
    <source>
        <strain evidence="3">CLU2</strain>
    </source>
</reference>
<dbReference type="AlphaFoldDB" id="A0AAC8UDN3"/>
<accession>A0AAC8UDN3</accession>
<evidence type="ECO:0000313" key="2">
    <source>
        <dbReference type="EMBL" id="AKO33001.1"/>
    </source>
</evidence>
<dbReference type="RefSeq" id="WP_010945741.1">
    <property type="nucleotide sequence ID" value="NZ_CP011218.1"/>
</dbReference>
<dbReference type="OMA" id="TWLNFLY"/>
<proteinExistence type="predicted"/>
<evidence type="ECO:0000313" key="3">
    <source>
        <dbReference type="Proteomes" id="UP000060132"/>
    </source>
</evidence>
<dbReference type="Proteomes" id="UP000060132">
    <property type="component" value="Chromosome"/>
</dbReference>
<dbReference type="EMBL" id="CP011219">
    <property type="protein sequence ID" value="AKO33001.1"/>
    <property type="molecule type" value="Genomic_DNA"/>
</dbReference>
<dbReference type="PANTHER" id="PTHR40106:SF1">
    <property type="entry name" value="INNER MEMBRANE PROTEIN RCLC"/>
    <property type="match status" value="1"/>
</dbReference>
<feature type="transmembrane region" description="Helical" evidence="1">
    <location>
        <begin position="16"/>
        <end position="35"/>
    </location>
</feature>
<dbReference type="PANTHER" id="PTHR40106">
    <property type="entry name" value="INNER MEMBRANE PROTEIN RCLC"/>
    <property type="match status" value="1"/>
</dbReference>
<dbReference type="GO" id="GO:0005886">
    <property type="term" value="C:plasma membrane"/>
    <property type="evidence" value="ECO:0007669"/>
    <property type="project" value="TreeGrafter"/>
</dbReference>
<sequence>MHNLIVRFRKSEWDILILRLTIFAVFIIFGIFKWFDFEVEALKPIIANSWLSFLYDWLGFHGASYLLGVVEGITYLSLLFGISRPKLGIVGALGTLVTGIVTLSLLPQLGFNSFIFKDILLIGGGLVLLKYDLNRAFPLVEK</sequence>
<dbReference type="InterPro" id="IPR007339">
    <property type="entry name" value="RclC-like"/>
</dbReference>
<protein>
    <submittedName>
        <fullName evidence="2">Membrane protein</fullName>
    </submittedName>
</protein>
<dbReference type="GO" id="GO:1901530">
    <property type="term" value="P:response to hypochlorite"/>
    <property type="evidence" value="ECO:0007669"/>
    <property type="project" value="TreeGrafter"/>
</dbReference>
<feature type="transmembrane region" description="Helical" evidence="1">
    <location>
        <begin position="87"/>
        <end position="105"/>
    </location>
</feature>